<dbReference type="AlphaFoldDB" id="J9BWC8"/>
<reference evidence="1" key="1">
    <citation type="journal article" date="2012" name="PLoS ONE">
        <title>Gene sets for utilization of primary and secondary nutrition supplies in the distal gut of endangered iberian lynx.</title>
        <authorList>
            <person name="Alcaide M."/>
            <person name="Messina E."/>
            <person name="Richter M."/>
            <person name="Bargiela R."/>
            <person name="Peplies J."/>
            <person name="Huws S.A."/>
            <person name="Newbold C.J."/>
            <person name="Golyshin P.N."/>
            <person name="Simon M.A."/>
            <person name="Lopez G."/>
            <person name="Yakimov M.M."/>
            <person name="Ferrer M."/>
        </authorList>
    </citation>
    <scope>NUCLEOTIDE SEQUENCE</scope>
</reference>
<dbReference type="EMBL" id="AMCI01007887">
    <property type="protein sequence ID" value="EJW91880.1"/>
    <property type="molecule type" value="Genomic_DNA"/>
</dbReference>
<proteinExistence type="predicted"/>
<comment type="caution">
    <text evidence="1">The sequence shown here is derived from an EMBL/GenBank/DDBJ whole genome shotgun (WGS) entry which is preliminary data.</text>
</comment>
<evidence type="ECO:0000313" key="1">
    <source>
        <dbReference type="EMBL" id="EJW91880.1"/>
    </source>
</evidence>
<gene>
    <name evidence="1" type="ORF">EVA_20013</name>
</gene>
<organism evidence="1">
    <name type="scientific">gut metagenome</name>
    <dbReference type="NCBI Taxonomy" id="749906"/>
    <lineage>
        <taxon>unclassified sequences</taxon>
        <taxon>metagenomes</taxon>
        <taxon>organismal metagenomes</taxon>
    </lineage>
</organism>
<name>J9BWC8_9ZZZZ</name>
<protein>
    <submittedName>
        <fullName evidence="1">Uncharacterized protein</fullName>
    </submittedName>
</protein>
<feature type="non-terminal residue" evidence="1">
    <location>
        <position position="1"/>
    </location>
</feature>
<accession>J9BWC8</accession>
<sequence>VLDLRLTRLGYSGIPFFMPIGLVAV</sequence>